<proteinExistence type="predicted"/>
<sequence length="169" mass="18162">MGSHGGLEALLPSLVLNEAIIMPQAAGKTTEHWSGSNYPRHSSSHPLRSYHLEGNGRKPARTITTTMQRMHHRQMNERLGGSFGWGHGHGTRVGFVGSCGSRRLCSGTGVFLPKTATTNTQPGNMKPGTTWESRGGGTDGGGKETTKQGCNNLMAPSSPDTFLPKEWTY</sequence>
<protein>
    <submittedName>
        <fullName evidence="1">Uncharacterized protein</fullName>
    </submittedName>
</protein>
<accession>A0ACB9P549</accession>
<gene>
    <name evidence="1" type="ORF">MLD38_026423</name>
</gene>
<reference evidence="2" key="1">
    <citation type="journal article" date="2023" name="Front. Plant Sci.">
        <title>Chromosomal-level genome assembly of Melastoma candidum provides insights into trichome evolution.</title>
        <authorList>
            <person name="Zhong Y."/>
            <person name="Wu W."/>
            <person name="Sun C."/>
            <person name="Zou P."/>
            <person name="Liu Y."/>
            <person name="Dai S."/>
            <person name="Zhou R."/>
        </authorList>
    </citation>
    <scope>NUCLEOTIDE SEQUENCE [LARGE SCALE GENOMIC DNA]</scope>
</reference>
<dbReference type="EMBL" id="CM042886">
    <property type="protein sequence ID" value="KAI4341735.1"/>
    <property type="molecule type" value="Genomic_DNA"/>
</dbReference>
<evidence type="ECO:0000313" key="1">
    <source>
        <dbReference type="EMBL" id="KAI4341735.1"/>
    </source>
</evidence>
<dbReference type="Proteomes" id="UP001057402">
    <property type="component" value="Chromosome 7"/>
</dbReference>
<organism evidence="1 2">
    <name type="scientific">Melastoma candidum</name>
    <dbReference type="NCBI Taxonomy" id="119954"/>
    <lineage>
        <taxon>Eukaryota</taxon>
        <taxon>Viridiplantae</taxon>
        <taxon>Streptophyta</taxon>
        <taxon>Embryophyta</taxon>
        <taxon>Tracheophyta</taxon>
        <taxon>Spermatophyta</taxon>
        <taxon>Magnoliopsida</taxon>
        <taxon>eudicotyledons</taxon>
        <taxon>Gunneridae</taxon>
        <taxon>Pentapetalae</taxon>
        <taxon>rosids</taxon>
        <taxon>malvids</taxon>
        <taxon>Myrtales</taxon>
        <taxon>Melastomataceae</taxon>
        <taxon>Melastomatoideae</taxon>
        <taxon>Melastomateae</taxon>
        <taxon>Melastoma</taxon>
    </lineage>
</organism>
<name>A0ACB9P549_9MYRT</name>
<evidence type="ECO:0000313" key="2">
    <source>
        <dbReference type="Proteomes" id="UP001057402"/>
    </source>
</evidence>
<keyword evidence="2" id="KW-1185">Reference proteome</keyword>
<comment type="caution">
    <text evidence="1">The sequence shown here is derived from an EMBL/GenBank/DDBJ whole genome shotgun (WGS) entry which is preliminary data.</text>
</comment>